<dbReference type="GO" id="GO:0009002">
    <property type="term" value="F:serine-type D-Ala-D-Ala carboxypeptidase activity"/>
    <property type="evidence" value="ECO:0007669"/>
    <property type="project" value="UniProtKB-EC"/>
</dbReference>
<comment type="similarity">
    <text evidence="3">Belongs to the transpeptidase family.</text>
</comment>
<dbReference type="Pfam" id="PF03717">
    <property type="entry name" value="PBP_dimer"/>
    <property type="match status" value="1"/>
</dbReference>
<dbReference type="GO" id="GO:0071555">
    <property type="term" value="P:cell wall organization"/>
    <property type="evidence" value="ECO:0007669"/>
    <property type="project" value="TreeGrafter"/>
</dbReference>
<keyword evidence="5" id="KW-0472">Membrane</keyword>
<dbReference type="Pfam" id="PF00905">
    <property type="entry name" value="Transpeptidase"/>
    <property type="match status" value="1"/>
</dbReference>
<evidence type="ECO:0000259" key="8">
    <source>
        <dbReference type="Pfam" id="PF03717"/>
    </source>
</evidence>
<dbReference type="EC" id="3.4.16.4" evidence="4"/>
<sequence length="576" mass="65551">MKVRRVYILTIALTLLFGVLLYRLGDIQLFSVTSFGPNRVNLLEESVKQRAYELQLFSGRGTILDRHGEPITNRKTYDVIVFPFSDSYTWSVEKIARIINISPEKLAFLSESTKKPYFLSEKIQVDMDKEQFQALRQVNIPFFVPVEIKNSRDPLVGKHFVGLVRENPDLYQKRYGSNRSESEEKKVGISGLQRAFDSFLLSKGDEKVLFHVDARGTPLFGYNYRYARQSDSFFPVNVQSTLDLTLQKKAEQLMDDYSIGNGALVLLDVKSREVLVMVSRPQINEHHPYQDGSIKNQALIAHFPGSVFKTVVAAAAIENMDDVFERTFNCDQNVYGDGDSERKLGKLNFEESFTFSCNRTFAELAEELMKEDEKILDQYAERLGILGPAGWTGDLFRIKHFQHFPAEQTGNIWGDPYDRLAEKAIHQTAIGQKEVRATPLAVANMMATIADHGIQKEVLAARKIVYKNGTTMHSFEEQIKDRGLKRETVKKMTSLLRSVVEKGTARSLNSLPVAGKTGTAETGKEDLTHHWMAGFFPYEEPKYALVVVGLNQKKQPQVLRIYEEMVKFLQARDDRG</sequence>
<dbReference type="UniPathway" id="UPA00219"/>
<gene>
    <name evidence="9" type="ORF">EDD68_101434</name>
</gene>
<comment type="catalytic activity">
    <reaction evidence="6">
        <text>Preferential cleavage: (Ac)2-L-Lys-D-Ala-|-D-Ala. Also transpeptidation of peptidyl-alanyl moieties that are N-acyl substituents of D-alanine.</text>
        <dbReference type="EC" id="3.4.16.4"/>
    </reaction>
</comment>
<keyword evidence="9" id="KW-0132">Cell division</keyword>
<dbReference type="PANTHER" id="PTHR30627">
    <property type="entry name" value="PEPTIDOGLYCAN D,D-TRANSPEPTIDASE"/>
    <property type="match status" value="1"/>
</dbReference>
<keyword evidence="10" id="KW-1185">Reference proteome</keyword>
<dbReference type="GO" id="GO:0051301">
    <property type="term" value="P:cell division"/>
    <property type="evidence" value="ECO:0007669"/>
    <property type="project" value="UniProtKB-KW"/>
</dbReference>
<dbReference type="PANTHER" id="PTHR30627:SF24">
    <property type="entry name" value="PENICILLIN-BINDING PROTEIN 4B"/>
    <property type="match status" value="1"/>
</dbReference>
<dbReference type="SUPFAM" id="SSF56519">
    <property type="entry name" value="Penicillin binding protein dimerisation domain"/>
    <property type="match status" value="1"/>
</dbReference>
<dbReference type="GO" id="GO:0009252">
    <property type="term" value="P:peptidoglycan biosynthetic process"/>
    <property type="evidence" value="ECO:0007669"/>
    <property type="project" value="UniProtKB-UniPathway"/>
</dbReference>
<dbReference type="EMBL" id="SMAN01000001">
    <property type="protein sequence ID" value="TCT27068.1"/>
    <property type="molecule type" value="Genomic_DNA"/>
</dbReference>
<dbReference type="SUPFAM" id="SSF56601">
    <property type="entry name" value="beta-lactamase/transpeptidase-like"/>
    <property type="match status" value="1"/>
</dbReference>
<dbReference type="AlphaFoldDB" id="A0A4R3NHV9"/>
<reference evidence="9 10" key="1">
    <citation type="submission" date="2019-03" db="EMBL/GenBank/DDBJ databases">
        <title>Genomic Encyclopedia of Type Strains, Phase IV (KMG-IV): sequencing the most valuable type-strain genomes for metagenomic binning, comparative biology and taxonomic classification.</title>
        <authorList>
            <person name="Goeker M."/>
        </authorList>
    </citation>
    <scope>NUCLEOTIDE SEQUENCE [LARGE SCALE GENOMIC DNA]</scope>
    <source>
        <strain evidence="9 10">DSM 25894</strain>
    </source>
</reference>
<dbReference type="InterPro" id="IPR036138">
    <property type="entry name" value="PBP_dimer_sf"/>
</dbReference>
<organism evidence="9 10">
    <name type="scientific">Melghiribacillus thermohalophilus</name>
    <dbReference type="NCBI Taxonomy" id="1324956"/>
    <lineage>
        <taxon>Bacteria</taxon>
        <taxon>Bacillati</taxon>
        <taxon>Bacillota</taxon>
        <taxon>Bacilli</taxon>
        <taxon>Bacillales</taxon>
        <taxon>Bacillaceae</taxon>
        <taxon>Melghiribacillus</taxon>
    </lineage>
</organism>
<dbReference type="Gene3D" id="3.90.1310.10">
    <property type="entry name" value="Penicillin-binding protein 2a (Domain 2)"/>
    <property type="match status" value="1"/>
</dbReference>
<evidence type="ECO:0000256" key="2">
    <source>
        <dbReference type="ARBA" id="ARBA00004752"/>
    </source>
</evidence>
<evidence type="ECO:0000256" key="3">
    <source>
        <dbReference type="ARBA" id="ARBA00007171"/>
    </source>
</evidence>
<evidence type="ECO:0000256" key="1">
    <source>
        <dbReference type="ARBA" id="ARBA00004370"/>
    </source>
</evidence>
<accession>A0A4R3NHV9</accession>
<dbReference type="InterPro" id="IPR005311">
    <property type="entry name" value="PBP_dimer"/>
</dbReference>
<dbReference type="InterPro" id="IPR012338">
    <property type="entry name" value="Beta-lactam/transpept-like"/>
</dbReference>
<feature type="domain" description="Penicillin-binding protein transpeptidase" evidence="7">
    <location>
        <begin position="262"/>
        <end position="553"/>
    </location>
</feature>
<dbReference type="RefSeq" id="WP_165902029.1">
    <property type="nucleotide sequence ID" value="NZ_SMAN01000001.1"/>
</dbReference>
<comment type="subcellular location">
    <subcellularLocation>
        <location evidence="1">Membrane</location>
    </subcellularLocation>
</comment>
<protein>
    <recommendedName>
        <fullName evidence="4">serine-type D-Ala-D-Ala carboxypeptidase</fullName>
        <ecNumber evidence="4">3.4.16.4</ecNumber>
    </recommendedName>
</protein>
<dbReference type="InterPro" id="IPR050515">
    <property type="entry name" value="Beta-lactam/transpept"/>
</dbReference>
<dbReference type="GO" id="GO:0005886">
    <property type="term" value="C:plasma membrane"/>
    <property type="evidence" value="ECO:0007669"/>
    <property type="project" value="TreeGrafter"/>
</dbReference>
<dbReference type="InterPro" id="IPR001460">
    <property type="entry name" value="PCN-bd_Tpept"/>
</dbReference>
<dbReference type="GO" id="GO:0071972">
    <property type="term" value="F:peptidoglycan L,D-transpeptidase activity"/>
    <property type="evidence" value="ECO:0007669"/>
    <property type="project" value="TreeGrafter"/>
</dbReference>
<comment type="pathway">
    <text evidence="2">Cell wall biogenesis; peptidoglycan biosynthesis.</text>
</comment>
<evidence type="ECO:0000256" key="4">
    <source>
        <dbReference type="ARBA" id="ARBA00012448"/>
    </source>
</evidence>
<evidence type="ECO:0000259" key="7">
    <source>
        <dbReference type="Pfam" id="PF00905"/>
    </source>
</evidence>
<evidence type="ECO:0000256" key="5">
    <source>
        <dbReference type="ARBA" id="ARBA00023136"/>
    </source>
</evidence>
<evidence type="ECO:0000313" key="10">
    <source>
        <dbReference type="Proteomes" id="UP000294650"/>
    </source>
</evidence>
<dbReference type="GO" id="GO:0008658">
    <property type="term" value="F:penicillin binding"/>
    <property type="evidence" value="ECO:0007669"/>
    <property type="project" value="InterPro"/>
</dbReference>
<dbReference type="Proteomes" id="UP000294650">
    <property type="component" value="Unassembled WGS sequence"/>
</dbReference>
<comment type="caution">
    <text evidence="9">The sequence shown here is derived from an EMBL/GenBank/DDBJ whole genome shotgun (WGS) entry which is preliminary data.</text>
</comment>
<evidence type="ECO:0000313" key="9">
    <source>
        <dbReference type="EMBL" id="TCT27068.1"/>
    </source>
</evidence>
<evidence type="ECO:0000256" key="6">
    <source>
        <dbReference type="ARBA" id="ARBA00034000"/>
    </source>
</evidence>
<dbReference type="Gene3D" id="3.40.710.10">
    <property type="entry name" value="DD-peptidase/beta-lactamase superfamily"/>
    <property type="match status" value="1"/>
</dbReference>
<keyword evidence="9" id="KW-0131">Cell cycle</keyword>
<name>A0A4R3NHV9_9BACI</name>
<feature type="domain" description="Penicillin-binding protein dimerisation" evidence="8">
    <location>
        <begin position="59"/>
        <end position="218"/>
    </location>
</feature>
<proteinExistence type="inferred from homology"/>